<dbReference type="Proteomes" id="UP000002051">
    <property type="component" value="Chromosome 6"/>
</dbReference>
<dbReference type="EMBL" id="CM001222">
    <property type="protein sequence ID" value="KEH25049.1"/>
    <property type="molecule type" value="Genomic_DNA"/>
</dbReference>
<keyword evidence="1" id="KW-1133">Transmembrane helix</keyword>
<keyword evidence="1 2" id="KW-0812">Transmembrane</keyword>
<evidence type="ECO:0000313" key="2">
    <source>
        <dbReference type="EMBL" id="KEH25049.1"/>
    </source>
</evidence>
<reference evidence="2 4" key="1">
    <citation type="journal article" date="2011" name="Nature">
        <title>The Medicago genome provides insight into the evolution of rhizobial symbioses.</title>
        <authorList>
            <person name="Young N.D."/>
            <person name="Debelle F."/>
            <person name="Oldroyd G.E."/>
            <person name="Geurts R."/>
            <person name="Cannon S.B."/>
            <person name="Udvardi M.K."/>
            <person name="Benedito V.A."/>
            <person name="Mayer K.F."/>
            <person name="Gouzy J."/>
            <person name="Schoof H."/>
            <person name="Van de Peer Y."/>
            <person name="Proost S."/>
            <person name="Cook D.R."/>
            <person name="Meyers B.C."/>
            <person name="Spannagl M."/>
            <person name="Cheung F."/>
            <person name="De Mita S."/>
            <person name="Krishnakumar V."/>
            <person name="Gundlach H."/>
            <person name="Zhou S."/>
            <person name="Mudge J."/>
            <person name="Bharti A.K."/>
            <person name="Murray J.D."/>
            <person name="Naoumkina M.A."/>
            <person name="Rosen B."/>
            <person name="Silverstein K.A."/>
            <person name="Tang H."/>
            <person name="Rombauts S."/>
            <person name="Zhao P.X."/>
            <person name="Zhou P."/>
            <person name="Barbe V."/>
            <person name="Bardou P."/>
            <person name="Bechner M."/>
            <person name="Bellec A."/>
            <person name="Berger A."/>
            <person name="Berges H."/>
            <person name="Bidwell S."/>
            <person name="Bisseling T."/>
            <person name="Choisne N."/>
            <person name="Couloux A."/>
            <person name="Denny R."/>
            <person name="Deshpande S."/>
            <person name="Dai X."/>
            <person name="Doyle J.J."/>
            <person name="Dudez A.M."/>
            <person name="Farmer A.D."/>
            <person name="Fouteau S."/>
            <person name="Franken C."/>
            <person name="Gibelin C."/>
            <person name="Gish J."/>
            <person name="Goldstein S."/>
            <person name="Gonzalez A.J."/>
            <person name="Green P.J."/>
            <person name="Hallab A."/>
            <person name="Hartog M."/>
            <person name="Hua A."/>
            <person name="Humphray S.J."/>
            <person name="Jeong D.H."/>
            <person name="Jing Y."/>
            <person name="Jocker A."/>
            <person name="Kenton S.M."/>
            <person name="Kim D.J."/>
            <person name="Klee K."/>
            <person name="Lai H."/>
            <person name="Lang C."/>
            <person name="Lin S."/>
            <person name="Macmil S.L."/>
            <person name="Magdelenat G."/>
            <person name="Matthews L."/>
            <person name="McCorrison J."/>
            <person name="Monaghan E.L."/>
            <person name="Mun J.H."/>
            <person name="Najar F.Z."/>
            <person name="Nicholson C."/>
            <person name="Noirot C."/>
            <person name="O'Bleness M."/>
            <person name="Paule C.R."/>
            <person name="Poulain J."/>
            <person name="Prion F."/>
            <person name="Qin B."/>
            <person name="Qu C."/>
            <person name="Retzel E.F."/>
            <person name="Riddle C."/>
            <person name="Sallet E."/>
            <person name="Samain S."/>
            <person name="Samson N."/>
            <person name="Sanders I."/>
            <person name="Saurat O."/>
            <person name="Scarpelli C."/>
            <person name="Schiex T."/>
            <person name="Segurens B."/>
            <person name="Severin A.J."/>
            <person name="Sherrier D.J."/>
            <person name="Shi R."/>
            <person name="Sims S."/>
            <person name="Singer S.R."/>
            <person name="Sinharoy S."/>
            <person name="Sterck L."/>
            <person name="Viollet A."/>
            <person name="Wang B.B."/>
            <person name="Wang K."/>
            <person name="Wang M."/>
            <person name="Wang X."/>
            <person name="Warfsmann J."/>
            <person name="Weissenbach J."/>
            <person name="White D.D."/>
            <person name="White J.D."/>
            <person name="Wiley G.B."/>
            <person name="Wincker P."/>
            <person name="Xing Y."/>
            <person name="Yang L."/>
            <person name="Yao Z."/>
            <person name="Ying F."/>
            <person name="Zhai J."/>
            <person name="Zhou L."/>
            <person name="Zuber A."/>
            <person name="Denarie J."/>
            <person name="Dixon R.A."/>
            <person name="May G.D."/>
            <person name="Schwartz D.C."/>
            <person name="Rogers J."/>
            <person name="Quetier F."/>
            <person name="Town C.D."/>
            <person name="Roe B.A."/>
        </authorList>
    </citation>
    <scope>NUCLEOTIDE SEQUENCE [LARGE SCALE GENOMIC DNA]</scope>
    <source>
        <strain evidence="2">A17</strain>
        <strain evidence="3 4">cv. Jemalong A17</strain>
    </source>
</reference>
<name>A0A072U5M0_MEDTR</name>
<evidence type="ECO:0000313" key="3">
    <source>
        <dbReference type="EnsemblPlants" id="KEH25049"/>
    </source>
</evidence>
<evidence type="ECO:0000313" key="4">
    <source>
        <dbReference type="Proteomes" id="UP000002051"/>
    </source>
</evidence>
<feature type="transmembrane region" description="Helical" evidence="1">
    <location>
        <begin position="20"/>
        <end position="40"/>
    </location>
</feature>
<sequence>MGDNFVADGKFYIIYHSNKFLWCLNVVICNSGLCCLNILLSPHVMILLSCLLCGRSFGVNLGVQMKLEVVNSSS</sequence>
<keyword evidence="4" id="KW-1185">Reference proteome</keyword>
<gene>
    <name evidence="2" type="ordered locus">MTR_6g015183</name>
</gene>
<protein>
    <submittedName>
        <fullName evidence="2">Transmembrane protein, putative</fullName>
    </submittedName>
</protein>
<reference evidence="3" key="3">
    <citation type="submission" date="2015-04" db="UniProtKB">
        <authorList>
            <consortium name="EnsemblPlants"/>
        </authorList>
    </citation>
    <scope>IDENTIFICATION</scope>
    <source>
        <strain evidence="3">cv. Jemalong A17</strain>
    </source>
</reference>
<keyword evidence="1" id="KW-0472">Membrane</keyword>
<evidence type="ECO:0000256" key="1">
    <source>
        <dbReference type="SAM" id="Phobius"/>
    </source>
</evidence>
<proteinExistence type="predicted"/>
<organism evidence="2 4">
    <name type="scientific">Medicago truncatula</name>
    <name type="common">Barrel medic</name>
    <name type="synonym">Medicago tribuloides</name>
    <dbReference type="NCBI Taxonomy" id="3880"/>
    <lineage>
        <taxon>Eukaryota</taxon>
        <taxon>Viridiplantae</taxon>
        <taxon>Streptophyta</taxon>
        <taxon>Embryophyta</taxon>
        <taxon>Tracheophyta</taxon>
        <taxon>Spermatophyta</taxon>
        <taxon>Magnoliopsida</taxon>
        <taxon>eudicotyledons</taxon>
        <taxon>Gunneridae</taxon>
        <taxon>Pentapetalae</taxon>
        <taxon>rosids</taxon>
        <taxon>fabids</taxon>
        <taxon>Fabales</taxon>
        <taxon>Fabaceae</taxon>
        <taxon>Papilionoideae</taxon>
        <taxon>50 kb inversion clade</taxon>
        <taxon>NPAAA clade</taxon>
        <taxon>Hologalegina</taxon>
        <taxon>IRL clade</taxon>
        <taxon>Trifolieae</taxon>
        <taxon>Medicago</taxon>
    </lineage>
</organism>
<dbReference type="HOGENOM" id="CLU_2691513_0_0_1"/>
<reference evidence="2 4" key="2">
    <citation type="journal article" date="2014" name="BMC Genomics">
        <title>An improved genome release (version Mt4.0) for the model legume Medicago truncatula.</title>
        <authorList>
            <person name="Tang H."/>
            <person name="Krishnakumar V."/>
            <person name="Bidwell S."/>
            <person name="Rosen B."/>
            <person name="Chan A."/>
            <person name="Zhou S."/>
            <person name="Gentzbittel L."/>
            <person name="Childs K.L."/>
            <person name="Yandell M."/>
            <person name="Gundlach H."/>
            <person name="Mayer K.F."/>
            <person name="Schwartz D.C."/>
            <person name="Town C.D."/>
        </authorList>
    </citation>
    <scope>GENOME REANNOTATION</scope>
    <source>
        <strain evidence="2">A17</strain>
        <strain evidence="3 4">cv. Jemalong A17</strain>
    </source>
</reference>
<dbReference type="AlphaFoldDB" id="A0A072U5M0"/>
<accession>A0A072U5M0</accession>
<dbReference type="EnsemblPlants" id="KEH25049">
    <property type="protein sequence ID" value="KEH25049"/>
    <property type="gene ID" value="MTR_6g015183"/>
</dbReference>